<dbReference type="InterPro" id="IPR038071">
    <property type="entry name" value="UROD/MetE-like_sf"/>
</dbReference>
<dbReference type="Proteomes" id="UP000075221">
    <property type="component" value="Chromosome"/>
</dbReference>
<evidence type="ECO:0000313" key="5">
    <source>
        <dbReference type="Proteomes" id="UP000178666"/>
    </source>
</evidence>
<dbReference type="GO" id="GO:0003871">
    <property type="term" value="F:5-methyltetrahydropteroyltriglutamate-homocysteine S-methyltransferase activity"/>
    <property type="evidence" value="ECO:0007669"/>
    <property type="project" value="InterPro"/>
</dbReference>
<dbReference type="RefSeq" id="WP_062818890.1">
    <property type="nucleotide sequence ID" value="NZ_CP014352.1"/>
</dbReference>
<organism evidence="2 4">
    <name type="scientific">Acidipropionibacterium acidipropionici</name>
    <dbReference type="NCBI Taxonomy" id="1748"/>
    <lineage>
        <taxon>Bacteria</taxon>
        <taxon>Bacillati</taxon>
        <taxon>Actinomycetota</taxon>
        <taxon>Actinomycetes</taxon>
        <taxon>Propionibacteriales</taxon>
        <taxon>Propionibacteriaceae</taxon>
        <taxon>Acidipropionibacterium</taxon>
    </lineage>
</organism>
<dbReference type="Pfam" id="PF01717">
    <property type="entry name" value="Meth_synt_2"/>
    <property type="match status" value="1"/>
</dbReference>
<protein>
    <recommendedName>
        <fullName evidence="1">Cobalamin-independent methionine synthase MetE C-terminal/archaeal domain-containing protein</fullName>
    </recommendedName>
</protein>
<reference evidence="3 5" key="1">
    <citation type="journal article" date="2016" name="Plant Dis.">
        <title>Improved production of propionic acid using genome shuffling.</title>
        <authorList>
            <person name="Luna-Flores C.H."/>
            <person name="Palfreyman R.W."/>
            <person name="Kromer J.O."/>
            <person name="Nielsen L.K."/>
            <person name="Marcellin E."/>
        </authorList>
    </citation>
    <scope>NUCLEOTIDE SEQUENCE [LARGE SCALE GENOMIC DNA]</scope>
    <source>
        <strain evidence="3 5">F3E8</strain>
    </source>
</reference>
<keyword evidence="5" id="KW-1185">Reference proteome</keyword>
<accession>A0AAC8YD85</accession>
<proteinExistence type="predicted"/>
<evidence type="ECO:0000313" key="2">
    <source>
        <dbReference type="EMBL" id="AMS04410.1"/>
    </source>
</evidence>
<gene>
    <name evidence="3" type="ORF">A8L58_03340</name>
    <name evidence="2" type="ORF">AXH35_01875</name>
</gene>
<evidence type="ECO:0000313" key="4">
    <source>
        <dbReference type="Proteomes" id="UP000075221"/>
    </source>
</evidence>
<dbReference type="GO" id="GO:0008270">
    <property type="term" value="F:zinc ion binding"/>
    <property type="evidence" value="ECO:0007669"/>
    <property type="project" value="InterPro"/>
</dbReference>
<feature type="domain" description="Cobalamin-independent methionine synthase MetE C-terminal/archaeal" evidence="1">
    <location>
        <begin position="98"/>
        <end position="323"/>
    </location>
</feature>
<dbReference type="Proteomes" id="UP000178666">
    <property type="component" value="Chromosome"/>
</dbReference>
<dbReference type="EMBL" id="CP014352">
    <property type="protein sequence ID" value="AMS04410.1"/>
    <property type="molecule type" value="Genomic_DNA"/>
</dbReference>
<reference evidence="2 4" key="2">
    <citation type="submission" date="2016-02" db="EMBL/GenBank/DDBJ databases">
        <title>Complete Genome Sequence of Propionibacterium acidipropionici ATCC 55737.</title>
        <authorList>
            <person name="Luna Flores C.H."/>
            <person name="Nielsen L.K."/>
            <person name="Marcellin E."/>
        </authorList>
    </citation>
    <scope>NUCLEOTIDE SEQUENCE [LARGE SCALE GENOMIC DNA]</scope>
    <source>
        <strain evidence="2 4">ATCC 55737</strain>
    </source>
</reference>
<evidence type="ECO:0000259" key="1">
    <source>
        <dbReference type="Pfam" id="PF01717"/>
    </source>
</evidence>
<dbReference type="EMBL" id="CP015970">
    <property type="protein sequence ID" value="AOZ45904.1"/>
    <property type="molecule type" value="Genomic_DNA"/>
</dbReference>
<dbReference type="AlphaFoldDB" id="A0AAC8YD85"/>
<dbReference type="InterPro" id="IPR002629">
    <property type="entry name" value="Met_Synth_C/arc"/>
</dbReference>
<dbReference type="GO" id="GO:0009086">
    <property type="term" value="P:methionine biosynthetic process"/>
    <property type="evidence" value="ECO:0007669"/>
    <property type="project" value="InterPro"/>
</dbReference>
<name>A0AAC8YD85_9ACTN</name>
<dbReference type="SUPFAM" id="SSF51726">
    <property type="entry name" value="UROD/MetE-like"/>
    <property type="match status" value="1"/>
</dbReference>
<sequence length="331" mass="34223">MRATGIGSLPGDDFSGALAAMGESFPSLVPVPELPARGPVAGIIGRGVATLTELPVELDAADWRVADAPDRAARSARATLRRDIDDIEESLAGEAATVKVGLCGPLTLAVSLHLRRGEAVLDDLSARRDVADSLAAGQAELAAELRRRMPAVTWVWQIDEPAAPAVLAGRIPTQSGLHRYEPLDVHVAGGHTGALVAGLRAAGISEIAWHCCSAGIPWRMLADAGVDDAMIDVATLRTADLDRAAEWLEARKGLGLGLAPTGVRDAVSSADEMLDRLLGLVRTLGVDPGLATAQGILTPACGLAGWSQAAASRQCSQVARAAELADEQLSG</sequence>
<dbReference type="Gene3D" id="3.20.20.210">
    <property type="match status" value="1"/>
</dbReference>
<evidence type="ECO:0000313" key="3">
    <source>
        <dbReference type="EMBL" id="AOZ45904.1"/>
    </source>
</evidence>